<evidence type="ECO:0000313" key="4">
    <source>
        <dbReference type="EMBL" id="AKU93260.1"/>
    </source>
</evidence>
<dbReference type="OrthoDB" id="9808651at2"/>
<dbReference type="InterPro" id="IPR013149">
    <property type="entry name" value="ADH-like_C"/>
</dbReference>
<dbReference type="PANTHER" id="PTHR48106:SF18">
    <property type="entry name" value="QUINONE OXIDOREDUCTASE PIG3"/>
    <property type="match status" value="1"/>
</dbReference>
<dbReference type="InterPro" id="IPR014189">
    <property type="entry name" value="Quinone_OxRdtase_PIG3"/>
</dbReference>
<sequence>MHDARAVTFRGAGGPEVLEISALSVRDPGPNEVLVEVAAAGLNRADLLQRRGVYPAPTGWPAKVLGLEYAGTVLKAGELARGIRPGDRVMGIVGGGAMSTHLVVHAREVIPIPEKLSFTEAAAIPEVFLTAFDALFVQGNLHSFETVLLHAVGSGVGTAAVQLCRAAGCRTIGTSRSKDKLERALELGLSEAVLVNEHFSHEVLDRTNDRGVELILDTVGGAYLTENLRSLATQGRIVVVGLLGGADAKVPLGMLLSKRATLIGTLLRSRLLEEKATLAQRFIREALPLFSDGRLRPVVDEVLPMERIADAHRLLESNATFGKVVLTWGA</sequence>
<dbReference type="STRING" id="1391653.AKJ08_3647"/>
<dbReference type="CDD" id="cd05276">
    <property type="entry name" value="p53_inducible_oxidoreductase"/>
    <property type="match status" value="1"/>
</dbReference>
<dbReference type="Gene3D" id="3.40.50.720">
    <property type="entry name" value="NAD(P)-binding Rossmann-like Domain"/>
    <property type="match status" value="1"/>
</dbReference>
<dbReference type="InterPro" id="IPR011032">
    <property type="entry name" value="GroES-like_sf"/>
</dbReference>
<protein>
    <submittedName>
        <fullName evidence="4">Quinone oxidoreductase</fullName>
    </submittedName>
</protein>
<dbReference type="EMBL" id="CP012332">
    <property type="protein sequence ID" value="AKU93260.1"/>
    <property type="molecule type" value="Genomic_DNA"/>
</dbReference>
<organism evidence="4 5">
    <name type="scientific">Vulgatibacter incomptus</name>
    <dbReference type="NCBI Taxonomy" id="1391653"/>
    <lineage>
        <taxon>Bacteria</taxon>
        <taxon>Pseudomonadati</taxon>
        <taxon>Myxococcota</taxon>
        <taxon>Myxococcia</taxon>
        <taxon>Myxococcales</taxon>
        <taxon>Cystobacterineae</taxon>
        <taxon>Vulgatibacteraceae</taxon>
        <taxon>Vulgatibacter</taxon>
    </lineage>
</organism>
<dbReference type="InterPro" id="IPR036291">
    <property type="entry name" value="NAD(P)-bd_dom_sf"/>
</dbReference>
<feature type="domain" description="Enoyl reductase (ER)" evidence="3">
    <location>
        <begin position="13"/>
        <end position="326"/>
    </location>
</feature>
<name>A0A0K1PIB2_9BACT</name>
<dbReference type="Proteomes" id="UP000055590">
    <property type="component" value="Chromosome"/>
</dbReference>
<dbReference type="GO" id="GO:0016651">
    <property type="term" value="F:oxidoreductase activity, acting on NAD(P)H"/>
    <property type="evidence" value="ECO:0007669"/>
    <property type="project" value="TreeGrafter"/>
</dbReference>
<proteinExistence type="predicted"/>
<evidence type="ECO:0000313" key="5">
    <source>
        <dbReference type="Proteomes" id="UP000055590"/>
    </source>
</evidence>
<dbReference type="PANTHER" id="PTHR48106">
    <property type="entry name" value="QUINONE OXIDOREDUCTASE PIG3-RELATED"/>
    <property type="match status" value="1"/>
</dbReference>
<keyword evidence="2" id="KW-0560">Oxidoreductase</keyword>
<gene>
    <name evidence="4" type="ORF">AKJ08_3647</name>
</gene>
<dbReference type="Pfam" id="PF08240">
    <property type="entry name" value="ADH_N"/>
    <property type="match status" value="1"/>
</dbReference>
<dbReference type="KEGG" id="vin:AKJ08_3647"/>
<dbReference type="RefSeq" id="WP_050727306.1">
    <property type="nucleotide sequence ID" value="NZ_CP012332.1"/>
</dbReference>
<dbReference type="PATRIC" id="fig|1391653.3.peg.3804"/>
<reference evidence="4 5" key="1">
    <citation type="submission" date="2015-08" db="EMBL/GenBank/DDBJ databases">
        <authorList>
            <person name="Babu N.S."/>
            <person name="Beckwith C.J."/>
            <person name="Beseler K.G."/>
            <person name="Brison A."/>
            <person name="Carone J.V."/>
            <person name="Caskin T.P."/>
            <person name="Diamond M."/>
            <person name="Durham M.E."/>
            <person name="Foxe J.M."/>
            <person name="Go M."/>
            <person name="Henderson B.A."/>
            <person name="Jones I.B."/>
            <person name="McGettigan J.A."/>
            <person name="Micheletti S.J."/>
            <person name="Nasrallah M.E."/>
            <person name="Ortiz D."/>
            <person name="Piller C.R."/>
            <person name="Privatt S.R."/>
            <person name="Schneider S.L."/>
            <person name="Sharp S."/>
            <person name="Smith T.C."/>
            <person name="Stanton J.D."/>
            <person name="Ullery H.E."/>
            <person name="Wilson R.J."/>
            <person name="Serrano M.G."/>
            <person name="Buck G."/>
            <person name="Lee V."/>
            <person name="Wang Y."/>
            <person name="Carvalho R."/>
            <person name="Voegtly L."/>
            <person name="Shi R."/>
            <person name="Duckworth R."/>
            <person name="Johnson A."/>
            <person name="Loviza R."/>
            <person name="Walstead R."/>
            <person name="Shah Z."/>
            <person name="Kiflezghi M."/>
            <person name="Wade K."/>
            <person name="Ball S.L."/>
            <person name="Bradley K.W."/>
            <person name="Asai D.J."/>
            <person name="Bowman C.A."/>
            <person name="Russell D.A."/>
            <person name="Pope W.H."/>
            <person name="Jacobs-Sera D."/>
            <person name="Hendrix R.W."/>
            <person name="Hatfull G.F."/>
        </authorList>
    </citation>
    <scope>NUCLEOTIDE SEQUENCE [LARGE SCALE GENOMIC DNA]</scope>
    <source>
        <strain evidence="4 5">DSM 27710</strain>
    </source>
</reference>
<dbReference type="SMART" id="SM00829">
    <property type="entry name" value="PKS_ER"/>
    <property type="match status" value="1"/>
</dbReference>
<evidence type="ECO:0000256" key="1">
    <source>
        <dbReference type="ARBA" id="ARBA00022857"/>
    </source>
</evidence>
<dbReference type="Pfam" id="PF00107">
    <property type="entry name" value="ADH_zinc_N"/>
    <property type="match status" value="1"/>
</dbReference>
<dbReference type="InterPro" id="IPR020843">
    <property type="entry name" value="ER"/>
</dbReference>
<dbReference type="NCBIfam" id="TIGR02824">
    <property type="entry name" value="quinone_pig3"/>
    <property type="match status" value="1"/>
</dbReference>
<evidence type="ECO:0000259" key="3">
    <source>
        <dbReference type="SMART" id="SM00829"/>
    </source>
</evidence>
<dbReference type="AlphaFoldDB" id="A0A0K1PIB2"/>
<accession>A0A0K1PIB2</accession>
<dbReference type="InterPro" id="IPR013154">
    <property type="entry name" value="ADH-like_N"/>
</dbReference>
<dbReference type="GO" id="GO:0070402">
    <property type="term" value="F:NADPH binding"/>
    <property type="evidence" value="ECO:0007669"/>
    <property type="project" value="TreeGrafter"/>
</dbReference>
<keyword evidence="5" id="KW-1185">Reference proteome</keyword>
<dbReference type="SUPFAM" id="SSF50129">
    <property type="entry name" value="GroES-like"/>
    <property type="match status" value="1"/>
</dbReference>
<evidence type="ECO:0000256" key="2">
    <source>
        <dbReference type="ARBA" id="ARBA00023002"/>
    </source>
</evidence>
<dbReference type="Gene3D" id="3.90.180.10">
    <property type="entry name" value="Medium-chain alcohol dehydrogenases, catalytic domain"/>
    <property type="match status" value="1"/>
</dbReference>
<dbReference type="SUPFAM" id="SSF51735">
    <property type="entry name" value="NAD(P)-binding Rossmann-fold domains"/>
    <property type="match status" value="1"/>
</dbReference>
<keyword evidence="1" id="KW-0521">NADP</keyword>